<comment type="caution">
    <text evidence="1">The sequence shown here is derived from an EMBL/GenBank/DDBJ whole genome shotgun (WGS) entry which is preliminary data.</text>
</comment>
<keyword evidence="1" id="KW-0808">Transferase</keyword>
<organism evidence="1 2">
    <name type="scientific">Ureibacillus galli</name>
    <dbReference type="NCBI Taxonomy" id="2762222"/>
    <lineage>
        <taxon>Bacteria</taxon>
        <taxon>Bacillati</taxon>
        <taxon>Bacillota</taxon>
        <taxon>Bacilli</taxon>
        <taxon>Bacillales</taxon>
        <taxon>Caryophanaceae</taxon>
        <taxon>Ureibacillus</taxon>
    </lineage>
</organism>
<evidence type="ECO:0000313" key="1">
    <source>
        <dbReference type="EMBL" id="MBD8028025.1"/>
    </source>
</evidence>
<dbReference type="EMBL" id="JACSQA010000029">
    <property type="protein sequence ID" value="MBD8028025.1"/>
    <property type="molecule type" value="Genomic_DNA"/>
</dbReference>
<dbReference type="GO" id="GO:0032259">
    <property type="term" value="P:methylation"/>
    <property type="evidence" value="ECO:0007669"/>
    <property type="project" value="UniProtKB-KW"/>
</dbReference>
<keyword evidence="2" id="KW-1185">Reference proteome</keyword>
<keyword evidence="1" id="KW-0489">Methyltransferase</keyword>
<accession>A0ABR8XFM2</accession>
<proteinExistence type="predicted"/>
<name>A0ABR8XFM2_9BACL</name>
<sequence>MWKLVNGKLIQTVDISRVEYKTRISKKLLDELKQLAEEHKTHVGYLLENGFENILEVNYINFDKNKRPKDRIEFRTTCNKETLENLRKLAKENKLNLNDVIETSIAYINIEQVKDGNWRYRVEN</sequence>
<reference evidence="1 2" key="1">
    <citation type="submission" date="2020-08" db="EMBL/GenBank/DDBJ databases">
        <title>A Genomic Blueprint of the Chicken Gut Microbiome.</title>
        <authorList>
            <person name="Gilroy R."/>
            <person name="Ravi A."/>
            <person name="Getino M."/>
            <person name="Pursley I."/>
            <person name="Horton D.L."/>
            <person name="Alikhan N.-F."/>
            <person name="Baker D."/>
            <person name="Gharbi K."/>
            <person name="Hall N."/>
            <person name="Watson M."/>
            <person name="Adriaenssens E.M."/>
            <person name="Foster-Nyarko E."/>
            <person name="Jarju S."/>
            <person name="Secka A."/>
            <person name="Antonio M."/>
            <person name="Oren A."/>
            <person name="Chaudhuri R."/>
            <person name="La Ragione R.M."/>
            <person name="Hildebrand F."/>
            <person name="Pallen M.J."/>
        </authorList>
    </citation>
    <scope>NUCLEOTIDE SEQUENCE [LARGE SCALE GENOMIC DNA]</scope>
    <source>
        <strain evidence="1 2">Re31</strain>
    </source>
</reference>
<protein>
    <submittedName>
        <fullName evidence="1">rRNA methyltransferase</fullName>
    </submittedName>
</protein>
<evidence type="ECO:0000313" key="2">
    <source>
        <dbReference type="Proteomes" id="UP000640930"/>
    </source>
</evidence>
<dbReference type="GO" id="GO:0008168">
    <property type="term" value="F:methyltransferase activity"/>
    <property type="evidence" value="ECO:0007669"/>
    <property type="project" value="UniProtKB-KW"/>
</dbReference>
<dbReference type="Proteomes" id="UP000640930">
    <property type="component" value="Unassembled WGS sequence"/>
</dbReference>
<dbReference type="RefSeq" id="WP_191708443.1">
    <property type="nucleotide sequence ID" value="NZ_JACSQA010000029.1"/>
</dbReference>
<gene>
    <name evidence="1" type="ORF">H9636_15350</name>
</gene>